<gene>
    <name evidence="8" type="ORF">C7C46_00410</name>
</gene>
<protein>
    <recommendedName>
        <fullName evidence="3">alpha-L-fucosidase</fullName>
        <ecNumber evidence="3">3.2.1.51</ecNumber>
    </recommendedName>
</protein>
<dbReference type="Pfam" id="PF22633">
    <property type="entry name" value="F5_F8_type_C_2"/>
    <property type="match status" value="1"/>
</dbReference>
<keyword evidence="6" id="KW-0326">Glycosidase</keyword>
<feature type="domain" description="F5/8 type C" evidence="7">
    <location>
        <begin position="658"/>
        <end position="793"/>
    </location>
</feature>
<keyword evidence="5" id="KW-0378">Hydrolase</keyword>
<dbReference type="SUPFAM" id="SSF49785">
    <property type="entry name" value="Galactose-binding domain-like"/>
    <property type="match status" value="2"/>
</dbReference>
<dbReference type="InterPro" id="IPR016286">
    <property type="entry name" value="FUC_metazoa-typ"/>
</dbReference>
<dbReference type="AlphaFoldDB" id="A0A2V4PBE0"/>
<dbReference type="SUPFAM" id="SSF51445">
    <property type="entry name" value="(Trans)glycosidases"/>
    <property type="match status" value="1"/>
</dbReference>
<dbReference type="InterPro" id="IPR008979">
    <property type="entry name" value="Galactose-bd-like_sf"/>
</dbReference>
<dbReference type="InterPro" id="IPR000933">
    <property type="entry name" value="Glyco_hydro_29"/>
</dbReference>
<sequence length="793" mass="84556">MSRSVSRRSVLTGLAVATVAGVVGTGVAGTAAEAAVVEGDPLPLVPLRIPQVDQGVWQQPDSGIQWMRDNKLAMFIHWGVYSVPARGEWYMFSSKVKPTAYRSQYAGAFATQSQSYNPTAWAQLAKDLGAAQVVLTTRHHEGFALWPSGHPNAWTAGDTPFPAGTDFVKGYVNAVRAAGLRVGLYYSPIDWRYPGYYDVSGAKPPSPALTSDCVLPNSLYPWNYEGTDPASSDYHENARTLKNEVYQSVKELVTDYGAIDDIWWDGGWLAQQGTDAQGSFFWEPGQYRDAGNGWPVDAAYGENEPGTGKPLGLTGLVRRHQPNAVANPRSGWVGDYDVEEGGAVPSGPIRYGRLVQKAFSVSGTSWGYDGNHAMSFAAVMAVLVNCFVRDMCAIVNVGPDATGTVPSAQAAVLRQVGGFMSANHEALHGTRGGPWHPVDGQYGFTFSGQTVYAHLLAGYSGGSSFTTPSLGDAHVTSVYDLVSRNTLSFSSTGGNGVTVTGIDRTRYPDDTVVAIVLDRPVVPADIARGCPATADSVETAHGNLAANAVDGDTSTRWCAADGGTGHWLQVDLGSVRAVTGARIAWEQPAKAYRFRIDGSSDGSTWSPLADRTGSTTAAQVQALTFAARTRYLRVTVTGGLDAGTWASIRSLEVYDRPFLDPSLSGGDLALGRPASSSSDENTSLAAANAVDGNPSTRWSSQFSDPQWLQVDLGSSRTIGRVVLNWEFSHATAYQLQTSDDASNWTTVYTTTSGSGGVENISGLSGSGRYLRMYGTARATRWSYSLYSVQVFSS</sequence>
<reference evidence="8 9" key="1">
    <citation type="submission" date="2018-03" db="EMBL/GenBank/DDBJ databases">
        <title>Bioinformatic expansion and discovery of thiopeptide antibiotics.</title>
        <authorList>
            <person name="Schwalen C.J."/>
            <person name="Hudson G.A."/>
            <person name="Mitchell D.A."/>
        </authorList>
    </citation>
    <scope>NUCLEOTIDE SEQUENCE [LARGE SCALE GENOMIC DNA]</scope>
    <source>
        <strain evidence="8 9">ATCC 21389</strain>
    </source>
</reference>
<organism evidence="8 9">
    <name type="scientific">Streptomyces tateyamensis</name>
    <dbReference type="NCBI Taxonomy" id="565073"/>
    <lineage>
        <taxon>Bacteria</taxon>
        <taxon>Bacillati</taxon>
        <taxon>Actinomycetota</taxon>
        <taxon>Actinomycetes</taxon>
        <taxon>Kitasatosporales</taxon>
        <taxon>Streptomycetaceae</taxon>
        <taxon>Streptomyces</taxon>
    </lineage>
</organism>
<accession>A0A2V4PBE0</accession>
<evidence type="ECO:0000256" key="5">
    <source>
        <dbReference type="ARBA" id="ARBA00022801"/>
    </source>
</evidence>
<dbReference type="GO" id="GO:0005764">
    <property type="term" value="C:lysosome"/>
    <property type="evidence" value="ECO:0007669"/>
    <property type="project" value="TreeGrafter"/>
</dbReference>
<dbReference type="EC" id="3.2.1.51" evidence="3"/>
<dbReference type="SMART" id="SM00812">
    <property type="entry name" value="Alpha_L_fucos"/>
    <property type="match status" value="1"/>
</dbReference>
<comment type="similarity">
    <text evidence="2">Belongs to the glycosyl hydrolase 29 family.</text>
</comment>
<evidence type="ECO:0000256" key="2">
    <source>
        <dbReference type="ARBA" id="ARBA00007951"/>
    </source>
</evidence>
<dbReference type="SMART" id="SM00231">
    <property type="entry name" value="FA58C"/>
    <property type="match status" value="1"/>
</dbReference>
<evidence type="ECO:0000259" key="7">
    <source>
        <dbReference type="PROSITE" id="PS50022"/>
    </source>
</evidence>
<dbReference type="EMBL" id="PYBW01000004">
    <property type="protein sequence ID" value="PYC88378.1"/>
    <property type="molecule type" value="Genomic_DNA"/>
</dbReference>
<dbReference type="PRINTS" id="PR00741">
    <property type="entry name" value="GLHYDRLASE29"/>
</dbReference>
<comment type="caution">
    <text evidence="8">The sequence shown here is derived from an EMBL/GenBank/DDBJ whole genome shotgun (WGS) entry which is preliminary data.</text>
</comment>
<dbReference type="Gene3D" id="3.20.20.80">
    <property type="entry name" value="Glycosidases"/>
    <property type="match status" value="1"/>
</dbReference>
<keyword evidence="9" id="KW-1185">Reference proteome</keyword>
<dbReference type="InterPro" id="IPR057739">
    <property type="entry name" value="Glyco_hydro_29_N"/>
</dbReference>
<evidence type="ECO:0000256" key="1">
    <source>
        <dbReference type="ARBA" id="ARBA00004071"/>
    </source>
</evidence>
<dbReference type="Pfam" id="PF01120">
    <property type="entry name" value="Alpha_L_fucos"/>
    <property type="match status" value="1"/>
</dbReference>
<dbReference type="GO" id="GO:0016139">
    <property type="term" value="P:glycoside catabolic process"/>
    <property type="evidence" value="ECO:0007669"/>
    <property type="project" value="TreeGrafter"/>
</dbReference>
<dbReference type="InterPro" id="IPR017853">
    <property type="entry name" value="GH"/>
</dbReference>
<evidence type="ECO:0000313" key="8">
    <source>
        <dbReference type="EMBL" id="PYC88378.1"/>
    </source>
</evidence>
<dbReference type="OrthoDB" id="5526311at2"/>
<comment type="function">
    <text evidence="1">Alpha-L-fucosidase is responsible for hydrolyzing the alpha-1,6-linked fucose joined to the reducing-end N-acetylglucosamine of the carbohydrate moieties of glycoproteins.</text>
</comment>
<dbReference type="Proteomes" id="UP000248039">
    <property type="component" value="Unassembled WGS sequence"/>
</dbReference>
<dbReference type="PROSITE" id="PS51318">
    <property type="entry name" value="TAT"/>
    <property type="match status" value="1"/>
</dbReference>
<proteinExistence type="inferred from homology"/>
<dbReference type="RefSeq" id="WP_110664498.1">
    <property type="nucleotide sequence ID" value="NZ_PYBW01000004.1"/>
</dbReference>
<dbReference type="InterPro" id="IPR006311">
    <property type="entry name" value="TAT_signal"/>
</dbReference>
<evidence type="ECO:0000256" key="6">
    <source>
        <dbReference type="ARBA" id="ARBA00023295"/>
    </source>
</evidence>
<dbReference type="GO" id="GO:0006004">
    <property type="term" value="P:fucose metabolic process"/>
    <property type="evidence" value="ECO:0007669"/>
    <property type="project" value="InterPro"/>
</dbReference>
<dbReference type="GO" id="GO:0004560">
    <property type="term" value="F:alpha-L-fucosidase activity"/>
    <property type="evidence" value="ECO:0007669"/>
    <property type="project" value="InterPro"/>
</dbReference>
<dbReference type="PROSITE" id="PS50022">
    <property type="entry name" value="FA58C_3"/>
    <property type="match status" value="2"/>
</dbReference>
<evidence type="ECO:0000256" key="4">
    <source>
        <dbReference type="ARBA" id="ARBA00022729"/>
    </source>
</evidence>
<feature type="domain" description="F5/8 type C" evidence="7">
    <location>
        <begin position="514"/>
        <end position="656"/>
    </location>
</feature>
<dbReference type="Gene3D" id="2.60.120.260">
    <property type="entry name" value="Galactose-binding domain-like"/>
    <property type="match status" value="2"/>
</dbReference>
<name>A0A2V4PBE0_9ACTN</name>
<evidence type="ECO:0000256" key="3">
    <source>
        <dbReference type="ARBA" id="ARBA00012662"/>
    </source>
</evidence>
<dbReference type="PANTHER" id="PTHR10030">
    <property type="entry name" value="ALPHA-L-FUCOSIDASE"/>
    <property type="match status" value="1"/>
</dbReference>
<dbReference type="InterPro" id="IPR000421">
    <property type="entry name" value="FA58C"/>
</dbReference>
<dbReference type="Pfam" id="PF00754">
    <property type="entry name" value="F5_F8_type_C"/>
    <property type="match status" value="1"/>
</dbReference>
<evidence type="ECO:0000313" key="9">
    <source>
        <dbReference type="Proteomes" id="UP000248039"/>
    </source>
</evidence>
<keyword evidence="4" id="KW-0732">Signal</keyword>
<dbReference type="PANTHER" id="PTHR10030:SF37">
    <property type="entry name" value="ALPHA-L-FUCOSIDASE-RELATED"/>
    <property type="match status" value="1"/>
</dbReference>